<dbReference type="InterPro" id="IPR039728">
    <property type="entry name" value="GLG1"/>
</dbReference>
<dbReference type="GO" id="GO:0000139">
    <property type="term" value="C:Golgi membrane"/>
    <property type="evidence" value="ECO:0007669"/>
    <property type="project" value="InterPro"/>
</dbReference>
<dbReference type="InterPro" id="IPR001893">
    <property type="entry name" value="Cys-rich_GLG1_repeat"/>
</dbReference>
<sequence>MRLINAKIEVKMVSCQLIFIFCVLSLFSIVTSQRFPNKKIQSAGVYFGPSEIKKSGKCEILNKVCGNISDDLDTLECAHTYKEHPNRITDLIDEACQHLIWNYTIELMKDSKLKPLVRQFCQDIPLYEKCSSEHRTRFLSCLFDNINDYPYPSTCSKNIERLKFLTFLDQRVLFMFIENCNDDVSKFQCGRLPNKDISGSATLSCLQRNLLGLQKGCQNQVLRLSELQAENIKYDQQLFTSCADEQRFFCNNVGIGKGLMYLCLIQHREEPQMSEKCKIELLRHERLIAQDYQVSRGLVRACKEDIKLNRCRKSVSDDRDIRLAQILVCLENATKNGNTTVNSKCREEMLAHRNMLLQDYRLSPEIVSACSNDIVNFCKKGTEFGEKTIHCLMEHSKARRRKYRVSDACQRQLEVLIKETDAGEDWRVDPILWKACQSVVHVGCNKFPAGDARVMSCLMEKLDTEVMTEECETPLRQLQHFIARDYKLDPPLYKACREAAIKYCSAKGVWASSPLSTDPERGPLILPCLYSRAISPEYKLNQECIVELKRVMRQRAISVDLHPNIELFCVEDLSKFCLDKTGKGEEMLCLQDHLEMLSPNCKVQVFNFTEVQAENIELNPIIATNCKIVIEDLCEETLSKGKEQDVMDCLIEHKNDQLMKLHNKCRASVEHYQLISLKDYHFTLKFKRACKDHVSRFCPGVRDKAEVVRCLSEVIRNETLTDSKPRVSKECHQQLKAQLLQQRESIDLNPSLKANCSDDISRFCSNVQPGNAKVLECLIIHKYNLTLACRKRIFYVEKQELADSWIDYTLLNTCKTMLQKYCNKTDLSPLTCLKKYKYNSEFDYKCRAIILRRISDLNTNYQLNPGLQTDCRKDISSYCSEALSEKSDPKHLEDKVINCLKIQFRNGKLEMKCRNQVISILREAAMNYQLNPLLATLCSSEIKQLCDTDADNIGKGEVEECLKEALKNGQIKNTLCKLEIVELLQESKADVRADPHLYKSCNKDITQHCSSVAEGNGRQLDCLIKIVQEIPHALTKHCEETLKERIEMYKIIPEQKVESLSQLYGQVSHSPSKKYFIVVAFTFIGLIFITGMFCGRAMRRSIAGKRK</sequence>
<proteinExistence type="evidence at transcript level"/>
<keyword evidence="2 9" id="KW-0812">Transmembrane</keyword>
<comment type="subcellular location">
    <subcellularLocation>
        <location evidence="1">Membrane</location>
        <topology evidence="1">Single-pass type I membrane protein</topology>
    </subcellularLocation>
</comment>
<feature type="repeat" description="Cys-rich GLG1" evidence="8">
    <location>
        <begin position="971"/>
        <end position="1031"/>
    </location>
</feature>
<organism evidence="10">
    <name type="scientific">Riptortus pedestris</name>
    <name type="common">Bean bug</name>
    <dbReference type="NCBI Taxonomy" id="329032"/>
    <lineage>
        <taxon>Eukaryota</taxon>
        <taxon>Metazoa</taxon>
        <taxon>Ecdysozoa</taxon>
        <taxon>Arthropoda</taxon>
        <taxon>Hexapoda</taxon>
        <taxon>Insecta</taxon>
        <taxon>Pterygota</taxon>
        <taxon>Neoptera</taxon>
        <taxon>Paraneoptera</taxon>
        <taxon>Hemiptera</taxon>
        <taxon>Heteroptera</taxon>
        <taxon>Panheteroptera</taxon>
        <taxon>Pentatomomorpha</taxon>
        <taxon>Coreoidea</taxon>
        <taxon>Alydidae</taxon>
        <taxon>Riptortus</taxon>
    </lineage>
</organism>
<evidence type="ECO:0000256" key="1">
    <source>
        <dbReference type="ARBA" id="ARBA00004479"/>
    </source>
</evidence>
<protein>
    <submittedName>
        <fullName evidence="10">MG-160, putative</fullName>
    </submittedName>
</protein>
<feature type="repeat" description="Cys-rich GLG1" evidence="8">
    <location>
        <begin position="660"/>
        <end position="719"/>
    </location>
</feature>
<feature type="repeat" description="Cys-rich GLG1" evidence="8">
    <location>
        <begin position="466"/>
        <end position="537"/>
    </location>
</feature>
<evidence type="ECO:0000256" key="6">
    <source>
        <dbReference type="ARBA" id="ARBA00023136"/>
    </source>
</evidence>
<evidence type="ECO:0000256" key="4">
    <source>
        <dbReference type="ARBA" id="ARBA00022737"/>
    </source>
</evidence>
<dbReference type="PANTHER" id="PTHR11884">
    <property type="entry name" value="SELECTIN LIGAND RELATED"/>
    <property type="match status" value="1"/>
</dbReference>
<dbReference type="AlphaFoldDB" id="R4WDQ7"/>
<evidence type="ECO:0000256" key="8">
    <source>
        <dbReference type="PROSITE-ProRule" id="PRU00622"/>
    </source>
</evidence>
<keyword evidence="4" id="KW-0677">Repeat</keyword>
<reference evidence="10" key="1">
    <citation type="journal article" date="2013" name="PLoS ONE">
        <title>Gene expression in gut symbiotic organ of stinkbug affected by extracellular bacterial symbiont.</title>
        <authorList>
            <person name="Futahashi R."/>
            <person name="Tanaka K."/>
            <person name="Tanahashi M."/>
            <person name="Nikoh N."/>
            <person name="Kikuchi Y."/>
            <person name="Lee B.L."/>
            <person name="Fukatsu T."/>
        </authorList>
    </citation>
    <scope>NUCLEOTIDE SEQUENCE</scope>
    <source>
        <tissue evidence="10">Midgut</tissue>
    </source>
</reference>
<name>R4WDQ7_RIPPE</name>
<keyword evidence="3" id="KW-0732">Signal</keyword>
<feature type="repeat" description="Cys-rich GLG1" evidence="8">
    <location>
        <begin position="340"/>
        <end position="400"/>
    </location>
</feature>
<dbReference type="PANTHER" id="PTHR11884:SF1">
    <property type="entry name" value="GOLGI APPARATUS PROTEIN 1"/>
    <property type="match status" value="1"/>
</dbReference>
<evidence type="ECO:0000256" key="3">
    <source>
        <dbReference type="ARBA" id="ARBA00022729"/>
    </source>
</evidence>
<dbReference type="EMBL" id="AK417754">
    <property type="protein sequence ID" value="BAN20969.1"/>
    <property type="molecule type" value="mRNA"/>
</dbReference>
<feature type="transmembrane region" description="Helical" evidence="9">
    <location>
        <begin position="1075"/>
        <end position="1098"/>
    </location>
</feature>
<dbReference type="GO" id="GO:0017134">
    <property type="term" value="F:fibroblast growth factor binding"/>
    <property type="evidence" value="ECO:0007669"/>
    <property type="project" value="TreeGrafter"/>
</dbReference>
<evidence type="ECO:0000256" key="9">
    <source>
        <dbReference type="SAM" id="Phobius"/>
    </source>
</evidence>
<feature type="repeat" description="Cys-rich GLG1" evidence="8">
    <location>
        <begin position="908"/>
        <end position="970"/>
    </location>
</feature>
<dbReference type="InterPro" id="IPR017873">
    <property type="entry name" value="Cys-rich_GLG1_repeat_euk"/>
</dbReference>
<dbReference type="Pfam" id="PF00839">
    <property type="entry name" value="Cys_rich_FGFR"/>
    <property type="match status" value="14"/>
</dbReference>
<keyword evidence="7" id="KW-0325">Glycoprotein</keyword>
<feature type="repeat" description="Cys-rich GLG1" evidence="8">
    <location>
        <begin position="272"/>
        <end position="338"/>
    </location>
</feature>
<accession>R4WDQ7</accession>
<evidence type="ECO:0000256" key="5">
    <source>
        <dbReference type="ARBA" id="ARBA00022989"/>
    </source>
</evidence>
<evidence type="ECO:0000313" key="10">
    <source>
        <dbReference type="EMBL" id="BAN20969.1"/>
    </source>
</evidence>
<evidence type="ECO:0000256" key="7">
    <source>
        <dbReference type="ARBA" id="ARBA00023180"/>
    </source>
</evidence>
<feature type="repeat" description="Cys-rich GLG1" evidence="8">
    <location>
        <begin position="726"/>
        <end position="786"/>
    </location>
</feature>
<keyword evidence="6 9" id="KW-0472">Membrane</keyword>
<dbReference type="PROSITE" id="PS51289">
    <property type="entry name" value="GLG1_C_RICH"/>
    <property type="match status" value="8"/>
</dbReference>
<evidence type="ECO:0000256" key="2">
    <source>
        <dbReference type="ARBA" id="ARBA00022692"/>
    </source>
</evidence>
<keyword evidence="5 9" id="KW-1133">Transmembrane helix</keyword>
<feature type="repeat" description="Cys-rich GLG1" evidence="8">
    <location>
        <begin position="596"/>
        <end position="658"/>
    </location>
</feature>